<name>A0ABQ3FC87_9GAMM</name>
<dbReference type="Pfam" id="PF00877">
    <property type="entry name" value="NLPC_P60"/>
    <property type="match status" value="1"/>
</dbReference>
<keyword evidence="3" id="KW-0732">Signal</keyword>
<accession>A0ABQ3FC87</accession>
<evidence type="ECO:0000313" key="8">
    <source>
        <dbReference type="EMBL" id="GHC17998.1"/>
    </source>
</evidence>
<organism evidence="8 9">
    <name type="scientific">Kushneria pakistanensis</name>
    <dbReference type="NCBI Taxonomy" id="1508770"/>
    <lineage>
        <taxon>Bacteria</taxon>
        <taxon>Pseudomonadati</taxon>
        <taxon>Pseudomonadota</taxon>
        <taxon>Gammaproteobacteria</taxon>
        <taxon>Oceanospirillales</taxon>
        <taxon>Halomonadaceae</taxon>
        <taxon>Kushneria</taxon>
    </lineage>
</organism>
<comment type="similarity">
    <text evidence="1">Belongs to the peptidase C40 family.</text>
</comment>
<comment type="caution">
    <text evidence="8">The sequence shown here is derived from an EMBL/GenBank/DDBJ whole genome shotgun (WGS) entry which is preliminary data.</text>
</comment>
<proteinExistence type="inferred from homology"/>
<dbReference type="RefSeq" id="WP_189515070.1">
    <property type="nucleotide sequence ID" value="NZ_BMZM01000001.1"/>
</dbReference>
<feature type="compositionally biased region" description="Polar residues" evidence="6">
    <location>
        <begin position="1"/>
        <end position="11"/>
    </location>
</feature>
<keyword evidence="4" id="KW-0378">Hydrolase</keyword>
<sequence length="168" mass="19020">MAMLSLSTMKTSKAKAGRNTRSASEYDYTSPENAYPVDIEATLMAEYDTWQGTPYRFGGESSSGIDCSALVQQIFRDSFNFDLPRTTAGQVLIGRRIDKTSLKAGDLVFFRPWRGDRHVGIYVGDGRFMHASSSRGVKISRLDNPYWSRHYWQSRRTLDTNALAMRTP</sequence>
<evidence type="ECO:0000256" key="2">
    <source>
        <dbReference type="ARBA" id="ARBA00022670"/>
    </source>
</evidence>
<keyword evidence="2" id="KW-0645">Protease</keyword>
<dbReference type="PANTHER" id="PTHR47360">
    <property type="entry name" value="MUREIN DD-ENDOPEPTIDASE MEPS/MUREIN LD-CARBOXYPEPTIDASE"/>
    <property type="match status" value="1"/>
</dbReference>
<reference evidence="9" key="1">
    <citation type="journal article" date="2019" name="Int. J. Syst. Evol. Microbiol.">
        <title>The Global Catalogue of Microorganisms (GCM) 10K type strain sequencing project: providing services to taxonomists for standard genome sequencing and annotation.</title>
        <authorList>
            <consortium name="The Broad Institute Genomics Platform"/>
            <consortium name="The Broad Institute Genome Sequencing Center for Infectious Disease"/>
            <person name="Wu L."/>
            <person name="Ma J."/>
        </authorList>
    </citation>
    <scope>NUCLEOTIDE SEQUENCE [LARGE SCALE GENOMIC DNA]</scope>
    <source>
        <strain evidence="9">KCTC 42082</strain>
    </source>
</reference>
<evidence type="ECO:0000313" key="9">
    <source>
        <dbReference type="Proteomes" id="UP000604243"/>
    </source>
</evidence>
<protein>
    <recommendedName>
        <fullName evidence="7">NlpC/P60 domain-containing protein</fullName>
    </recommendedName>
</protein>
<feature type="domain" description="NlpC/P60" evidence="7">
    <location>
        <begin position="37"/>
        <end position="158"/>
    </location>
</feature>
<dbReference type="SUPFAM" id="SSF54001">
    <property type="entry name" value="Cysteine proteinases"/>
    <property type="match status" value="1"/>
</dbReference>
<dbReference type="InterPro" id="IPR000064">
    <property type="entry name" value="NLP_P60_dom"/>
</dbReference>
<evidence type="ECO:0000256" key="5">
    <source>
        <dbReference type="ARBA" id="ARBA00022807"/>
    </source>
</evidence>
<dbReference type="InterPro" id="IPR052062">
    <property type="entry name" value="Murein_DD/LD_carboxypeptidase"/>
</dbReference>
<evidence type="ECO:0000259" key="7">
    <source>
        <dbReference type="PROSITE" id="PS51935"/>
    </source>
</evidence>
<dbReference type="EMBL" id="BMZM01000001">
    <property type="protein sequence ID" value="GHC17998.1"/>
    <property type="molecule type" value="Genomic_DNA"/>
</dbReference>
<feature type="region of interest" description="Disordered" evidence="6">
    <location>
        <begin position="1"/>
        <end position="28"/>
    </location>
</feature>
<keyword evidence="9" id="KW-1185">Reference proteome</keyword>
<gene>
    <name evidence="8" type="ORF">GCM10010082_06630</name>
</gene>
<evidence type="ECO:0000256" key="6">
    <source>
        <dbReference type="SAM" id="MobiDB-lite"/>
    </source>
</evidence>
<keyword evidence="5" id="KW-0788">Thiol protease</keyword>
<dbReference type="PANTHER" id="PTHR47360:SF1">
    <property type="entry name" value="ENDOPEPTIDASE NLPC-RELATED"/>
    <property type="match status" value="1"/>
</dbReference>
<evidence type="ECO:0000256" key="4">
    <source>
        <dbReference type="ARBA" id="ARBA00022801"/>
    </source>
</evidence>
<dbReference type="Proteomes" id="UP000604243">
    <property type="component" value="Unassembled WGS sequence"/>
</dbReference>
<evidence type="ECO:0000256" key="1">
    <source>
        <dbReference type="ARBA" id="ARBA00007074"/>
    </source>
</evidence>
<evidence type="ECO:0000256" key="3">
    <source>
        <dbReference type="ARBA" id="ARBA00022729"/>
    </source>
</evidence>
<dbReference type="Gene3D" id="3.90.1720.10">
    <property type="entry name" value="endopeptidase domain like (from Nostoc punctiforme)"/>
    <property type="match status" value="1"/>
</dbReference>
<dbReference type="PROSITE" id="PS51935">
    <property type="entry name" value="NLPC_P60"/>
    <property type="match status" value="1"/>
</dbReference>
<dbReference type="InterPro" id="IPR038765">
    <property type="entry name" value="Papain-like_cys_pep_sf"/>
</dbReference>